<evidence type="ECO:0000256" key="5">
    <source>
        <dbReference type="ARBA" id="ARBA00023136"/>
    </source>
</evidence>
<feature type="chain" id="PRO_5012734160" description="Membrane magnesium transporter" evidence="6">
    <location>
        <begin position="18"/>
        <end position="101"/>
    </location>
</feature>
<evidence type="ECO:0000256" key="4">
    <source>
        <dbReference type="ARBA" id="ARBA00022989"/>
    </source>
</evidence>
<comment type="caution">
    <text evidence="7">The sequence shown here is derived from an EMBL/GenBank/DDBJ whole genome shotgun (WGS) entry which is preliminary data.</text>
</comment>
<evidence type="ECO:0008006" key="9">
    <source>
        <dbReference type="Google" id="ProtNLM"/>
    </source>
</evidence>
<evidence type="ECO:0000256" key="6">
    <source>
        <dbReference type="SAM" id="SignalP"/>
    </source>
</evidence>
<dbReference type="EMBL" id="MCOG01000019">
    <property type="protein sequence ID" value="ORY77519.1"/>
    <property type="molecule type" value="Genomic_DNA"/>
</dbReference>
<keyword evidence="6" id="KW-0732">Signal</keyword>
<protein>
    <recommendedName>
        <fullName evidence="9">Membrane magnesium transporter</fullName>
    </recommendedName>
</protein>
<comment type="subcellular location">
    <subcellularLocation>
        <location evidence="1">Endomembrane system</location>
        <topology evidence="1">Multi-pass membrane protein</topology>
    </subcellularLocation>
</comment>
<dbReference type="InterPro" id="IPR018937">
    <property type="entry name" value="MMgT"/>
</dbReference>
<comment type="similarity">
    <text evidence="2">Belongs to the membrane magnesium transporter (TC 1.A.67) family.</text>
</comment>
<keyword evidence="5" id="KW-0472">Membrane</keyword>
<dbReference type="AlphaFoldDB" id="A0A1Y2F0Z2"/>
<evidence type="ECO:0000256" key="2">
    <source>
        <dbReference type="ARBA" id="ARBA00006109"/>
    </source>
</evidence>
<evidence type="ECO:0000256" key="3">
    <source>
        <dbReference type="ARBA" id="ARBA00022692"/>
    </source>
</evidence>
<dbReference type="OrthoDB" id="44756at2759"/>
<name>A0A1Y2F0Z2_9FUNG</name>
<evidence type="ECO:0000256" key="1">
    <source>
        <dbReference type="ARBA" id="ARBA00004127"/>
    </source>
</evidence>
<gene>
    <name evidence="7" type="ORF">LY90DRAFT_665295</name>
</gene>
<feature type="signal peptide" evidence="6">
    <location>
        <begin position="1"/>
        <end position="17"/>
    </location>
</feature>
<keyword evidence="8" id="KW-1185">Reference proteome</keyword>
<dbReference type="STRING" id="1754190.A0A1Y2F0Z2"/>
<proteinExistence type="inferred from homology"/>
<accession>A0A1Y2F0Z2</accession>
<keyword evidence="3" id="KW-0812">Transmembrane</keyword>
<keyword evidence="4" id="KW-1133">Transmembrane helix</keyword>
<sequence length="101" mass="11481">MLKYAICCFGILLLSHASYSALQQIRIQRNQENGNQSLPYDIIAECMASIVVMLIGLTISTKNFENISIEETNKQNKMDSINTHSDFHILRNRSRIFASSN</sequence>
<organism evidence="7 8">
    <name type="scientific">Neocallimastix californiae</name>
    <dbReference type="NCBI Taxonomy" id="1754190"/>
    <lineage>
        <taxon>Eukaryota</taxon>
        <taxon>Fungi</taxon>
        <taxon>Fungi incertae sedis</taxon>
        <taxon>Chytridiomycota</taxon>
        <taxon>Chytridiomycota incertae sedis</taxon>
        <taxon>Neocallimastigomycetes</taxon>
        <taxon>Neocallimastigales</taxon>
        <taxon>Neocallimastigaceae</taxon>
        <taxon>Neocallimastix</taxon>
    </lineage>
</organism>
<dbReference type="Pfam" id="PF10270">
    <property type="entry name" value="MMgT"/>
    <property type="match status" value="1"/>
</dbReference>
<dbReference type="Proteomes" id="UP000193920">
    <property type="component" value="Unassembled WGS sequence"/>
</dbReference>
<reference evidence="7 8" key="1">
    <citation type="submission" date="2016-08" db="EMBL/GenBank/DDBJ databases">
        <title>A Parts List for Fungal Cellulosomes Revealed by Comparative Genomics.</title>
        <authorList>
            <consortium name="DOE Joint Genome Institute"/>
            <person name="Haitjema C.H."/>
            <person name="Gilmore S.P."/>
            <person name="Henske J.K."/>
            <person name="Solomon K.V."/>
            <person name="De Groot R."/>
            <person name="Kuo A."/>
            <person name="Mondo S.J."/>
            <person name="Salamov A.A."/>
            <person name="Labutti K."/>
            <person name="Zhao Z."/>
            <person name="Chiniquy J."/>
            <person name="Barry K."/>
            <person name="Brewer H.M."/>
            <person name="Purvine S.O."/>
            <person name="Wright A.T."/>
            <person name="Boxma B."/>
            <person name="Van Alen T."/>
            <person name="Hackstein J.H."/>
            <person name="Baker S.E."/>
            <person name="Grigoriev I.V."/>
            <person name="O'Malley M.A."/>
        </authorList>
    </citation>
    <scope>NUCLEOTIDE SEQUENCE [LARGE SCALE GENOMIC DNA]</scope>
    <source>
        <strain evidence="7 8">G1</strain>
    </source>
</reference>
<evidence type="ECO:0000313" key="8">
    <source>
        <dbReference type="Proteomes" id="UP000193920"/>
    </source>
</evidence>
<dbReference type="GO" id="GO:0012505">
    <property type="term" value="C:endomembrane system"/>
    <property type="evidence" value="ECO:0007669"/>
    <property type="project" value="UniProtKB-SubCell"/>
</dbReference>
<evidence type="ECO:0000313" key="7">
    <source>
        <dbReference type="EMBL" id="ORY77519.1"/>
    </source>
</evidence>